<evidence type="ECO:0000313" key="2">
    <source>
        <dbReference type="EMBL" id="GAA4090623.1"/>
    </source>
</evidence>
<evidence type="ECO:0000313" key="3">
    <source>
        <dbReference type="Proteomes" id="UP001499984"/>
    </source>
</evidence>
<protein>
    <submittedName>
        <fullName evidence="2">Uncharacterized protein</fullName>
    </submittedName>
</protein>
<gene>
    <name evidence="2" type="ORF">GCM10022233_87390</name>
</gene>
<keyword evidence="3" id="KW-1185">Reference proteome</keyword>
<dbReference type="Proteomes" id="UP001499984">
    <property type="component" value="Unassembled WGS sequence"/>
</dbReference>
<dbReference type="EMBL" id="BAAAZY010000042">
    <property type="protein sequence ID" value="GAA4090623.1"/>
    <property type="molecule type" value="Genomic_DNA"/>
</dbReference>
<organism evidence="2 3">
    <name type="scientific">Streptomyces shaanxiensis</name>
    <dbReference type="NCBI Taxonomy" id="653357"/>
    <lineage>
        <taxon>Bacteria</taxon>
        <taxon>Bacillati</taxon>
        <taxon>Actinomycetota</taxon>
        <taxon>Actinomycetes</taxon>
        <taxon>Kitasatosporales</taxon>
        <taxon>Streptomycetaceae</taxon>
        <taxon>Streptomyces</taxon>
    </lineage>
</organism>
<name>A0ABP7WK85_9ACTN</name>
<evidence type="ECO:0000256" key="1">
    <source>
        <dbReference type="SAM" id="MobiDB-lite"/>
    </source>
</evidence>
<comment type="caution">
    <text evidence="2">The sequence shown here is derived from an EMBL/GenBank/DDBJ whole genome shotgun (WGS) entry which is preliminary data.</text>
</comment>
<accession>A0ABP7WK85</accession>
<sequence length="153" mass="15925">MDHGSATLRVAVASHRGADISILARWTEQLNQEFKGVGVIAARPVDADLPADAKSGGAALTELLVALASSSVLVAVVQSVQAFVTRANGSTVHLEIDGDVIDLQGVGDEERQRLVEAWLLRQNCRFGPPPGLTGTSLPPVQDPGGNAPGDTVR</sequence>
<proteinExistence type="predicted"/>
<feature type="region of interest" description="Disordered" evidence="1">
    <location>
        <begin position="130"/>
        <end position="153"/>
    </location>
</feature>
<reference evidence="3" key="1">
    <citation type="journal article" date="2019" name="Int. J. Syst. Evol. Microbiol.">
        <title>The Global Catalogue of Microorganisms (GCM) 10K type strain sequencing project: providing services to taxonomists for standard genome sequencing and annotation.</title>
        <authorList>
            <consortium name="The Broad Institute Genomics Platform"/>
            <consortium name="The Broad Institute Genome Sequencing Center for Infectious Disease"/>
            <person name="Wu L."/>
            <person name="Ma J."/>
        </authorList>
    </citation>
    <scope>NUCLEOTIDE SEQUENCE [LARGE SCALE GENOMIC DNA]</scope>
    <source>
        <strain evidence="3">JCM 16925</strain>
    </source>
</reference>